<organism evidence="6 7">
    <name type="scientific">Holothuria leucospilota</name>
    <name type="common">Black long sea cucumber</name>
    <name type="synonym">Mertensiothuria leucospilota</name>
    <dbReference type="NCBI Taxonomy" id="206669"/>
    <lineage>
        <taxon>Eukaryota</taxon>
        <taxon>Metazoa</taxon>
        <taxon>Echinodermata</taxon>
        <taxon>Eleutherozoa</taxon>
        <taxon>Echinozoa</taxon>
        <taxon>Holothuroidea</taxon>
        <taxon>Aspidochirotacea</taxon>
        <taxon>Aspidochirotida</taxon>
        <taxon>Holothuriidae</taxon>
        <taxon>Holothuria</taxon>
    </lineage>
</organism>
<evidence type="ECO:0000256" key="1">
    <source>
        <dbReference type="ARBA" id="ARBA00023157"/>
    </source>
</evidence>
<dbReference type="Pfam" id="PF00431">
    <property type="entry name" value="CUB"/>
    <property type="match status" value="1"/>
</dbReference>
<keyword evidence="3" id="KW-0472">Membrane</keyword>
<evidence type="ECO:0000256" key="2">
    <source>
        <dbReference type="PROSITE-ProRule" id="PRU00059"/>
    </source>
</evidence>
<proteinExistence type="predicted"/>
<feature type="domain" description="CUB" evidence="5">
    <location>
        <begin position="32"/>
        <end position="136"/>
    </location>
</feature>
<name>A0A9Q1H3I2_HOLLE</name>
<keyword evidence="3" id="KW-1133">Transmembrane helix</keyword>
<sequence length="467" mass="52296">MILSILFNCKMVLLLMLLVTLSVTQNISADDCFQVLSTKFLVRHINYTGDACKWTIIAPESQRIVLNLQKFAVEKPDAVCTVYLNVYDEESAATPICPDFDGSIEYVSEGNTMHLNVTNLSGRPVTASLEATFRSAERYFSCGFNTAADCTGQVAEKSSWRYSTSGNDVCAGLTTGQGPRSGMFYQAAYSSDSLRLSTLLPGRYVFDAKIISTCSMPDFRQNIFLTFCNITRRYSLQDFYFDWSTFLEFVECNTDFEVTMYASPGAMVVAMDNIRLMKIIDEIHTESTVPPFTTDSMITAYYTESSGLQQRRILMCVCSAIIFLLVAIGVGCILVYKGRHRVNKLSQTQPKVTFDNRTYDHNTYAQPASVMPLQNDAVCNNEYSMINESEYQAVNGTSTLEDYHHINDVTHLGYESMLPGVQGQDKNLSVNTHSSENSAKPEFEDGTYYISTGNEYQVMNQPVSLSF</sequence>
<keyword evidence="1" id="KW-1015">Disulfide bond</keyword>
<protein>
    <recommendedName>
        <fullName evidence="5">CUB domain-containing protein</fullName>
    </recommendedName>
</protein>
<keyword evidence="3" id="KW-0812">Transmembrane</keyword>
<evidence type="ECO:0000313" key="7">
    <source>
        <dbReference type="Proteomes" id="UP001152320"/>
    </source>
</evidence>
<evidence type="ECO:0000259" key="5">
    <source>
        <dbReference type="PROSITE" id="PS01180"/>
    </source>
</evidence>
<comment type="caution">
    <text evidence="2">Lacks conserved residue(s) required for the propagation of feature annotation.</text>
</comment>
<gene>
    <name evidence="6" type="ORF">HOLleu_24392</name>
</gene>
<feature type="signal peptide" evidence="4">
    <location>
        <begin position="1"/>
        <end position="29"/>
    </location>
</feature>
<evidence type="ECO:0000256" key="3">
    <source>
        <dbReference type="SAM" id="Phobius"/>
    </source>
</evidence>
<dbReference type="EMBL" id="JAIZAY010000011">
    <property type="protein sequence ID" value="KAJ8033987.1"/>
    <property type="molecule type" value="Genomic_DNA"/>
</dbReference>
<keyword evidence="4" id="KW-0732">Signal</keyword>
<feature type="transmembrane region" description="Helical" evidence="3">
    <location>
        <begin position="312"/>
        <end position="336"/>
    </location>
</feature>
<dbReference type="Gene3D" id="2.60.120.290">
    <property type="entry name" value="Spermadhesin, CUB domain"/>
    <property type="match status" value="1"/>
</dbReference>
<comment type="caution">
    <text evidence="6">The sequence shown here is derived from an EMBL/GenBank/DDBJ whole genome shotgun (WGS) entry which is preliminary data.</text>
</comment>
<dbReference type="InterPro" id="IPR000859">
    <property type="entry name" value="CUB_dom"/>
</dbReference>
<dbReference type="PROSITE" id="PS01180">
    <property type="entry name" value="CUB"/>
    <property type="match status" value="1"/>
</dbReference>
<evidence type="ECO:0000313" key="6">
    <source>
        <dbReference type="EMBL" id="KAJ8033987.1"/>
    </source>
</evidence>
<dbReference type="InterPro" id="IPR035914">
    <property type="entry name" value="Sperma_CUB_dom_sf"/>
</dbReference>
<feature type="chain" id="PRO_5040416956" description="CUB domain-containing protein" evidence="4">
    <location>
        <begin position="30"/>
        <end position="467"/>
    </location>
</feature>
<keyword evidence="7" id="KW-1185">Reference proteome</keyword>
<evidence type="ECO:0000256" key="4">
    <source>
        <dbReference type="SAM" id="SignalP"/>
    </source>
</evidence>
<dbReference type="Proteomes" id="UP001152320">
    <property type="component" value="Chromosome 11"/>
</dbReference>
<dbReference type="SUPFAM" id="SSF49854">
    <property type="entry name" value="Spermadhesin, CUB domain"/>
    <property type="match status" value="1"/>
</dbReference>
<accession>A0A9Q1H3I2</accession>
<dbReference type="AlphaFoldDB" id="A0A9Q1H3I2"/>
<reference evidence="6" key="1">
    <citation type="submission" date="2021-10" db="EMBL/GenBank/DDBJ databases">
        <title>Tropical sea cucumber genome reveals ecological adaptation and Cuvierian tubules defense mechanism.</title>
        <authorList>
            <person name="Chen T."/>
        </authorList>
    </citation>
    <scope>NUCLEOTIDE SEQUENCE</scope>
    <source>
        <strain evidence="6">Nanhai2018</strain>
        <tissue evidence="6">Muscle</tissue>
    </source>
</reference>